<sequence>MAQISSDIGRWTCFLCHTKAPQHSIESLTAQESSNCTRIFVDGQYRIYIRCSECRLVFHADCAHCDLEDIITGDDPCICDVCANKLLKL</sequence>
<accession>A0A9D4QQS4</accession>
<evidence type="ECO:0008006" key="3">
    <source>
        <dbReference type="Google" id="ProtNLM"/>
    </source>
</evidence>
<dbReference type="AlphaFoldDB" id="A0A9D4QQS4"/>
<evidence type="ECO:0000313" key="1">
    <source>
        <dbReference type="EMBL" id="KAH3840106.1"/>
    </source>
</evidence>
<dbReference type="Proteomes" id="UP000828390">
    <property type="component" value="Unassembled WGS sequence"/>
</dbReference>
<protein>
    <recommendedName>
        <fullName evidence="3">Zinc finger PHD-type domain-containing protein</fullName>
    </recommendedName>
</protein>
<evidence type="ECO:0000313" key="2">
    <source>
        <dbReference type="Proteomes" id="UP000828390"/>
    </source>
</evidence>
<organism evidence="1 2">
    <name type="scientific">Dreissena polymorpha</name>
    <name type="common">Zebra mussel</name>
    <name type="synonym">Mytilus polymorpha</name>
    <dbReference type="NCBI Taxonomy" id="45954"/>
    <lineage>
        <taxon>Eukaryota</taxon>
        <taxon>Metazoa</taxon>
        <taxon>Spiralia</taxon>
        <taxon>Lophotrochozoa</taxon>
        <taxon>Mollusca</taxon>
        <taxon>Bivalvia</taxon>
        <taxon>Autobranchia</taxon>
        <taxon>Heteroconchia</taxon>
        <taxon>Euheterodonta</taxon>
        <taxon>Imparidentia</taxon>
        <taxon>Neoheterodontei</taxon>
        <taxon>Myida</taxon>
        <taxon>Dreissenoidea</taxon>
        <taxon>Dreissenidae</taxon>
        <taxon>Dreissena</taxon>
    </lineage>
</organism>
<name>A0A9D4QQS4_DREPO</name>
<reference evidence="1" key="2">
    <citation type="submission" date="2020-11" db="EMBL/GenBank/DDBJ databases">
        <authorList>
            <person name="McCartney M.A."/>
            <person name="Auch B."/>
            <person name="Kono T."/>
            <person name="Mallez S."/>
            <person name="Becker A."/>
            <person name="Gohl D.M."/>
            <person name="Silverstein K.A.T."/>
            <person name="Koren S."/>
            <person name="Bechman K.B."/>
            <person name="Herman A."/>
            <person name="Abrahante J.E."/>
            <person name="Garbe J."/>
        </authorList>
    </citation>
    <scope>NUCLEOTIDE SEQUENCE</scope>
    <source>
        <strain evidence="1">Duluth1</strain>
        <tissue evidence="1">Whole animal</tissue>
    </source>
</reference>
<reference evidence="1" key="1">
    <citation type="journal article" date="2019" name="bioRxiv">
        <title>The Genome of the Zebra Mussel, Dreissena polymorpha: A Resource for Invasive Species Research.</title>
        <authorList>
            <person name="McCartney M.A."/>
            <person name="Auch B."/>
            <person name="Kono T."/>
            <person name="Mallez S."/>
            <person name="Zhang Y."/>
            <person name="Obille A."/>
            <person name="Becker A."/>
            <person name="Abrahante J.E."/>
            <person name="Garbe J."/>
            <person name="Badalamenti J.P."/>
            <person name="Herman A."/>
            <person name="Mangelson H."/>
            <person name="Liachko I."/>
            <person name="Sullivan S."/>
            <person name="Sone E.D."/>
            <person name="Koren S."/>
            <person name="Silverstein K.A.T."/>
            <person name="Beckman K.B."/>
            <person name="Gohl D.M."/>
        </authorList>
    </citation>
    <scope>NUCLEOTIDE SEQUENCE</scope>
    <source>
        <strain evidence="1">Duluth1</strain>
        <tissue evidence="1">Whole animal</tissue>
    </source>
</reference>
<comment type="caution">
    <text evidence="1">The sequence shown here is derived from an EMBL/GenBank/DDBJ whole genome shotgun (WGS) entry which is preliminary data.</text>
</comment>
<gene>
    <name evidence="1" type="ORF">DPMN_113549</name>
</gene>
<dbReference type="SUPFAM" id="SSF57903">
    <property type="entry name" value="FYVE/PHD zinc finger"/>
    <property type="match status" value="1"/>
</dbReference>
<dbReference type="InterPro" id="IPR011011">
    <property type="entry name" value="Znf_FYVE_PHD"/>
</dbReference>
<keyword evidence="2" id="KW-1185">Reference proteome</keyword>
<dbReference type="EMBL" id="JAIWYP010000004">
    <property type="protein sequence ID" value="KAH3840106.1"/>
    <property type="molecule type" value="Genomic_DNA"/>
</dbReference>
<proteinExistence type="predicted"/>